<evidence type="ECO:0000313" key="4">
    <source>
        <dbReference type="Proteomes" id="UP000479710"/>
    </source>
</evidence>
<feature type="signal peptide" evidence="1">
    <location>
        <begin position="1"/>
        <end position="23"/>
    </location>
</feature>
<reference evidence="3 4" key="1">
    <citation type="submission" date="2019-11" db="EMBL/GenBank/DDBJ databases">
        <title>Whole genome sequence of Oryza granulata.</title>
        <authorList>
            <person name="Li W."/>
        </authorList>
    </citation>
    <scope>NUCLEOTIDE SEQUENCE [LARGE SCALE GENOMIC DNA]</scope>
    <source>
        <strain evidence="4">cv. Menghai</strain>
        <tissue evidence="3">Leaf</tissue>
    </source>
</reference>
<gene>
    <name evidence="3" type="ORF">E2562_018172</name>
</gene>
<feature type="domain" description="BURP" evidence="2">
    <location>
        <begin position="219"/>
        <end position="440"/>
    </location>
</feature>
<dbReference type="SMART" id="SM01045">
    <property type="entry name" value="BURP"/>
    <property type="match status" value="1"/>
</dbReference>
<dbReference type="InterPro" id="IPR044816">
    <property type="entry name" value="BURP"/>
</dbReference>
<dbReference type="EMBL" id="SPHZ02000010">
    <property type="protein sequence ID" value="KAF0896055.1"/>
    <property type="molecule type" value="Genomic_DNA"/>
</dbReference>
<protein>
    <recommendedName>
        <fullName evidence="2">BURP domain-containing protein</fullName>
    </recommendedName>
</protein>
<keyword evidence="4" id="KW-1185">Reference proteome</keyword>
<evidence type="ECO:0000313" key="3">
    <source>
        <dbReference type="EMBL" id="KAF0896055.1"/>
    </source>
</evidence>
<dbReference type="InterPro" id="IPR004873">
    <property type="entry name" value="BURP_dom"/>
</dbReference>
<evidence type="ECO:0000256" key="1">
    <source>
        <dbReference type="SAM" id="SignalP"/>
    </source>
</evidence>
<name>A0A6G1C5X2_9ORYZ</name>
<evidence type="ECO:0000259" key="2">
    <source>
        <dbReference type="PROSITE" id="PS51277"/>
    </source>
</evidence>
<dbReference type="PANTHER" id="PTHR31236:SF10">
    <property type="entry name" value="BURP DOMAIN-CONTAINING PROTEIN 13"/>
    <property type="match status" value="1"/>
</dbReference>
<dbReference type="PROSITE" id="PS51277">
    <property type="entry name" value="BURP"/>
    <property type="match status" value="1"/>
</dbReference>
<organism evidence="3 4">
    <name type="scientific">Oryza meyeriana var. granulata</name>
    <dbReference type="NCBI Taxonomy" id="110450"/>
    <lineage>
        <taxon>Eukaryota</taxon>
        <taxon>Viridiplantae</taxon>
        <taxon>Streptophyta</taxon>
        <taxon>Embryophyta</taxon>
        <taxon>Tracheophyta</taxon>
        <taxon>Spermatophyta</taxon>
        <taxon>Magnoliopsida</taxon>
        <taxon>Liliopsida</taxon>
        <taxon>Poales</taxon>
        <taxon>Poaceae</taxon>
        <taxon>BOP clade</taxon>
        <taxon>Oryzoideae</taxon>
        <taxon>Oryzeae</taxon>
        <taxon>Oryzinae</taxon>
        <taxon>Oryza</taxon>
        <taxon>Oryza meyeriana</taxon>
    </lineage>
</organism>
<dbReference type="Pfam" id="PF03181">
    <property type="entry name" value="BURP"/>
    <property type="match status" value="1"/>
</dbReference>
<dbReference type="GO" id="GO:0009555">
    <property type="term" value="P:pollen development"/>
    <property type="evidence" value="ECO:0007669"/>
    <property type="project" value="TreeGrafter"/>
</dbReference>
<accession>A0A6G1C5X2</accession>
<dbReference type="AlphaFoldDB" id="A0A6G1C5X2"/>
<dbReference type="OrthoDB" id="1909293at2759"/>
<dbReference type="Proteomes" id="UP000479710">
    <property type="component" value="Unassembled WGS sequence"/>
</dbReference>
<proteinExistence type="predicted"/>
<dbReference type="PANTHER" id="PTHR31236">
    <property type="entry name" value="BURP DOMAIN PROTEIN USPL1-LIKE"/>
    <property type="match status" value="1"/>
</dbReference>
<feature type="chain" id="PRO_5026122015" description="BURP domain-containing protein" evidence="1">
    <location>
        <begin position="24"/>
        <end position="446"/>
    </location>
</feature>
<comment type="caution">
    <text evidence="3">The sequence shown here is derived from an EMBL/GenBank/DDBJ whole genome shotgun (WGS) entry which is preliminary data.</text>
</comment>
<keyword evidence="1" id="KW-0732">Signal</keyword>
<sequence>MARFLVALVVVAAAAAVLGLCDAAPSTAEVFWRAVLPDSPLPDAILRLLRPDTNFVGEVEAGGATRTKYPYDYSDYKGSSSTTGKVEAGGAARTKYPYNYSDYKRSSPTTASDLDYDDYAGDSSKRVAATRVGEPAPFSYGYSGQDEGSGVTAGEPAALARNDDFDYDEYVSARKLHGATTGEQDEPFGYDYKAPRINGAEAAASTTARGVGAATTTVFFHEEAVRVGVRLPFYFPAATTSALGLLPRRVADSIPFATAALPGVLALLGVAPGSAEAAGMREMLRTCEWPTLTGESKFCATSLEALVEGAMAALGTRDVTALTSTLPRGGAPLQEYTVRAVLPVEGSGFVACHDQAYPYTVYRCHTTGPARAYMVEMEGSHRGGSGAGDGGTVVTVATVCHTDTSRWNPEHVSFKLLGTKPGGAPVCHLMPYGHIVWAKNAKSSTA</sequence>